<dbReference type="AlphaFoldDB" id="A0A8K0HY80"/>
<gene>
    <name evidence="1" type="ORF">COCNU_02G000270</name>
</gene>
<reference evidence="1" key="2">
    <citation type="submission" date="2019-07" db="EMBL/GenBank/DDBJ databases">
        <authorList>
            <person name="Yang Y."/>
            <person name="Bocs S."/>
            <person name="Baudouin L."/>
        </authorList>
    </citation>
    <scope>NUCLEOTIDE SEQUENCE</scope>
    <source>
        <tissue evidence="1">Spear leaf of Hainan Tall coconut</tissue>
    </source>
</reference>
<protein>
    <submittedName>
        <fullName evidence="1">Uncharacterized protein</fullName>
    </submittedName>
</protein>
<proteinExistence type="predicted"/>
<comment type="caution">
    <text evidence="1">The sequence shown here is derived from an EMBL/GenBank/DDBJ whole genome shotgun (WGS) entry which is preliminary data.</text>
</comment>
<dbReference type="Proteomes" id="UP000797356">
    <property type="component" value="Chromosome 2"/>
</dbReference>
<reference evidence="1" key="1">
    <citation type="journal article" date="2017" name="Gigascience">
        <title>The genome draft of coconut (Cocos nucifera).</title>
        <authorList>
            <person name="Xiao Y."/>
            <person name="Xu P."/>
            <person name="Fan H."/>
            <person name="Baudouin L."/>
            <person name="Xia W."/>
            <person name="Bocs S."/>
            <person name="Xu J."/>
            <person name="Li Q."/>
            <person name="Guo A."/>
            <person name="Zhou L."/>
            <person name="Li J."/>
            <person name="Wu Y."/>
            <person name="Ma Z."/>
            <person name="Armero A."/>
            <person name="Issali A.E."/>
            <person name="Liu N."/>
            <person name="Peng M."/>
            <person name="Yang Y."/>
        </authorList>
    </citation>
    <scope>NUCLEOTIDE SEQUENCE</scope>
    <source>
        <tissue evidence="1">Spear leaf of Hainan Tall coconut</tissue>
    </source>
</reference>
<sequence>MDYGPELQRQRSCAYPVLDVGSWCNGRRRGSGFTRIFANDLEYPSARTTGRRWRGWWRRIIKEKRRILNSASPMHAPYDPYTYAQNFDEGSASVEPENLSRSFSARFAVPSSLLLQRVG</sequence>
<evidence type="ECO:0000313" key="2">
    <source>
        <dbReference type="Proteomes" id="UP000797356"/>
    </source>
</evidence>
<dbReference type="EMBL" id="CM017873">
    <property type="protein sequence ID" value="KAG1330059.1"/>
    <property type="molecule type" value="Genomic_DNA"/>
</dbReference>
<organism evidence="1 2">
    <name type="scientific">Cocos nucifera</name>
    <name type="common">Coconut palm</name>
    <dbReference type="NCBI Taxonomy" id="13894"/>
    <lineage>
        <taxon>Eukaryota</taxon>
        <taxon>Viridiplantae</taxon>
        <taxon>Streptophyta</taxon>
        <taxon>Embryophyta</taxon>
        <taxon>Tracheophyta</taxon>
        <taxon>Spermatophyta</taxon>
        <taxon>Magnoliopsida</taxon>
        <taxon>Liliopsida</taxon>
        <taxon>Arecaceae</taxon>
        <taxon>Arecoideae</taxon>
        <taxon>Cocoseae</taxon>
        <taxon>Attaleinae</taxon>
        <taxon>Cocos</taxon>
    </lineage>
</organism>
<dbReference type="PANTHER" id="PTHR33168">
    <property type="entry name" value="STRESS INDUCED PROTEIN-RELATED"/>
    <property type="match status" value="1"/>
</dbReference>
<accession>A0A8K0HY80</accession>
<dbReference type="OrthoDB" id="1688035at2759"/>
<evidence type="ECO:0000313" key="1">
    <source>
        <dbReference type="EMBL" id="KAG1330059.1"/>
    </source>
</evidence>
<keyword evidence="2" id="KW-1185">Reference proteome</keyword>
<name>A0A8K0HY80_COCNU</name>